<proteinExistence type="predicted"/>
<sequence>MQTVDAPPEFVHYRDVGCDLHSACLTCPLPVCKEELKHGAASIRAHMRELQINLLRSEGRTVEWIAEVMGISVRTVCRLSASKGDDTMPLTDSSRHAKMSIAAHSVSTNGRDHAR</sequence>
<gene>
    <name evidence="2" type="ORF">LCGC14_2847200</name>
</gene>
<reference evidence="2" key="1">
    <citation type="journal article" date="2015" name="Nature">
        <title>Complex archaea that bridge the gap between prokaryotes and eukaryotes.</title>
        <authorList>
            <person name="Spang A."/>
            <person name="Saw J.H."/>
            <person name="Jorgensen S.L."/>
            <person name="Zaremba-Niedzwiedzka K."/>
            <person name="Martijn J."/>
            <person name="Lind A.E."/>
            <person name="van Eijk R."/>
            <person name="Schleper C."/>
            <person name="Guy L."/>
            <person name="Ettema T.J."/>
        </authorList>
    </citation>
    <scope>NUCLEOTIDE SEQUENCE</scope>
</reference>
<name>A0A0F9AHV0_9ZZZZ</name>
<accession>A0A0F9AHV0</accession>
<dbReference type="EMBL" id="LAZR01054659">
    <property type="protein sequence ID" value="KKK78074.1"/>
    <property type="molecule type" value="Genomic_DNA"/>
</dbReference>
<protein>
    <submittedName>
        <fullName evidence="2">Uncharacterized protein</fullName>
    </submittedName>
</protein>
<dbReference type="AlphaFoldDB" id="A0A0F9AHV0"/>
<evidence type="ECO:0000256" key="1">
    <source>
        <dbReference type="SAM" id="MobiDB-lite"/>
    </source>
</evidence>
<organism evidence="2">
    <name type="scientific">marine sediment metagenome</name>
    <dbReference type="NCBI Taxonomy" id="412755"/>
    <lineage>
        <taxon>unclassified sequences</taxon>
        <taxon>metagenomes</taxon>
        <taxon>ecological metagenomes</taxon>
    </lineage>
</organism>
<comment type="caution">
    <text evidence="2">The sequence shown here is derived from an EMBL/GenBank/DDBJ whole genome shotgun (WGS) entry which is preliminary data.</text>
</comment>
<evidence type="ECO:0000313" key="2">
    <source>
        <dbReference type="EMBL" id="KKK78074.1"/>
    </source>
</evidence>
<feature type="region of interest" description="Disordered" evidence="1">
    <location>
        <begin position="83"/>
        <end position="115"/>
    </location>
</feature>